<dbReference type="PANTHER" id="PTHR33994">
    <property type="entry name" value="OS04G0515000 PROTEIN"/>
    <property type="match status" value="1"/>
</dbReference>
<dbReference type="Proteomes" id="UP000275267">
    <property type="component" value="Unassembled WGS sequence"/>
</dbReference>
<proteinExistence type="predicted"/>
<reference evidence="3" key="1">
    <citation type="journal article" date="2019" name="Nat. Commun.">
        <title>The genome of broomcorn millet.</title>
        <authorList>
            <person name="Zou C."/>
            <person name="Miki D."/>
            <person name="Li D."/>
            <person name="Tang Q."/>
            <person name="Xiao L."/>
            <person name="Rajput S."/>
            <person name="Deng P."/>
            <person name="Jia W."/>
            <person name="Huang R."/>
            <person name="Zhang M."/>
            <person name="Sun Y."/>
            <person name="Hu J."/>
            <person name="Fu X."/>
            <person name="Schnable P.S."/>
            <person name="Li F."/>
            <person name="Zhang H."/>
            <person name="Feng B."/>
            <person name="Zhu X."/>
            <person name="Liu R."/>
            <person name="Schnable J.C."/>
            <person name="Zhu J.-K."/>
            <person name="Zhang H."/>
        </authorList>
    </citation>
    <scope>NUCLEOTIDE SEQUENCE [LARGE SCALE GENOMIC DNA]</scope>
</reference>
<organism evidence="2 3">
    <name type="scientific">Panicum miliaceum</name>
    <name type="common">Proso millet</name>
    <name type="synonym">Broomcorn millet</name>
    <dbReference type="NCBI Taxonomy" id="4540"/>
    <lineage>
        <taxon>Eukaryota</taxon>
        <taxon>Viridiplantae</taxon>
        <taxon>Streptophyta</taxon>
        <taxon>Embryophyta</taxon>
        <taxon>Tracheophyta</taxon>
        <taxon>Spermatophyta</taxon>
        <taxon>Magnoliopsida</taxon>
        <taxon>Liliopsida</taxon>
        <taxon>Poales</taxon>
        <taxon>Poaceae</taxon>
        <taxon>PACMAD clade</taxon>
        <taxon>Panicoideae</taxon>
        <taxon>Panicodae</taxon>
        <taxon>Paniceae</taxon>
        <taxon>Panicinae</taxon>
        <taxon>Panicum</taxon>
        <taxon>Panicum sect. Panicum</taxon>
    </lineage>
</organism>
<accession>A0A3L6R225</accession>
<dbReference type="OrthoDB" id="668221at2759"/>
<gene>
    <name evidence="2" type="ORF">C2845_PM08G26860</name>
</gene>
<evidence type="ECO:0000313" key="2">
    <source>
        <dbReference type="EMBL" id="RLM93529.1"/>
    </source>
</evidence>
<protein>
    <recommendedName>
        <fullName evidence="4">Late embryogenesis abundant protein LEA-2 subgroup domain-containing protein</fullName>
    </recommendedName>
</protein>
<evidence type="ECO:0008006" key="4">
    <source>
        <dbReference type="Google" id="ProtNLM"/>
    </source>
</evidence>
<dbReference type="AlphaFoldDB" id="A0A3L6R225"/>
<keyword evidence="1" id="KW-1133">Transmembrane helix</keyword>
<feature type="transmembrane region" description="Helical" evidence="1">
    <location>
        <begin position="239"/>
        <end position="256"/>
    </location>
</feature>
<dbReference type="EMBL" id="PQIB02000010">
    <property type="protein sequence ID" value="RLM93529.1"/>
    <property type="molecule type" value="Genomic_DNA"/>
</dbReference>
<sequence>MAAGLLSEDDDDRRDLLERSPCAKCVVFTTIVAVFSTLVLLVIWNILFGFVDPEFWVKVPGVEGLDRSVDAAAAPTFNITLRVNNEGNWFWKICGKGDRVDVSYEGVPLAHGELPDFCVPPGVVGSVPFVATSEGLGLPGELYERMERQRRRRGERVALAVRVRAHGVTGSGDWPLLLWCTAVLHGRPPGPFVFPILGQPPDFMPPGSLASILVARAPICRVLRLHHIADIGLARQCQWWLLALLFHSVTSIMITVKESDSLHMDYRSASLLAKFLGPCFTLIVSIILLLSLVKHYPITQGPLVEFEMKTLILSLLGVTPAVLCLIPLDETFWEHLLNHLAFKIATLVAAVFRSLDVIAMSCHATREAANYVRSRLHECF</sequence>
<comment type="caution">
    <text evidence="2">The sequence shown here is derived from an EMBL/GenBank/DDBJ whole genome shotgun (WGS) entry which is preliminary data.</text>
</comment>
<evidence type="ECO:0000256" key="1">
    <source>
        <dbReference type="SAM" id="Phobius"/>
    </source>
</evidence>
<keyword evidence="3" id="KW-1185">Reference proteome</keyword>
<dbReference type="PANTHER" id="PTHR33994:SF11">
    <property type="entry name" value="OS01G0771600 PROTEIN"/>
    <property type="match status" value="1"/>
</dbReference>
<keyword evidence="1" id="KW-0472">Membrane</keyword>
<feature type="transmembrane region" description="Helical" evidence="1">
    <location>
        <begin position="26"/>
        <end position="48"/>
    </location>
</feature>
<dbReference type="STRING" id="4540.A0A3L6R225"/>
<keyword evidence="1" id="KW-0812">Transmembrane</keyword>
<evidence type="ECO:0000313" key="3">
    <source>
        <dbReference type="Proteomes" id="UP000275267"/>
    </source>
</evidence>
<name>A0A3L6R225_PANMI</name>
<feature type="transmembrane region" description="Helical" evidence="1">
    <location>
        <begin position="268"/>
        <end position="290"/>
    </location>
</feature>